<dbReference type="PROSITE" id="PS50042">
    <property type="entry name" value="CNMP_BINDING_3"/>
    <property type="match status" value="1"/>
</dbReference>
<keyword evidence="3 5" id="KW-1133">Transmembrane helix</keyword>
<feature type="transmembrane region" description="Helical" evidence="5">
    <location>
        <begin position="331"/>
        <end position="349"/>
    </location>
</feature>
<dbReference type="InterPro" id="IPR052706">
    <property type="entry name" value="Membrane-Transporter-like"/>
</dbReference>
<dbReference type="CDD" id="cd07042">
    <property type="entry name" value="STAS_SulP_like_sulfate_transporter"/>
    <property type="match status" value="1"/>
</dbReference>
<feature type="transmembrane region" description="Helical" evidence="5">
    <location>
        <begin position="96"/>
        <end position="121"/>
    </location>
</feature>
<evidence type="ECO:0000313" key="8">
    <source>
        <dbReference type="EMBL" id="TLP35501.1"/>
    </source>
</evidence>
<keyword evidence="4 5" id="KW-0472">Membrane</keyword>
<dbReference type="PANTHER" id="PTHR43310:SF1">
    <property type="entry name" value="SULFATE TRANSPORTER YBAR-RELATED"/>
    <property type="match status" value="1"/>
</dbReference>
<feature type="domain" description="Cyclic nucleotide-binding" evidence="6">
    <location>
        <begin position="600"/>
        <end position="727"/>
    </location>
</feature>
<keyword evidence="9" id="KW-1185">Reference proteome</keyword>
<dbReference type="Gene3D" id="3.30.750.24">
    <property type="entry name" value="STAS domain"/>
    <property type="match status" value="1"/>
</dbReference>
<dbReference type="Pfam" id="PF00916">
    <property type="entry name" value="Sulfate_transp"/>
    <property type="match status" value="1"/>
</dbReference>
<dbReference type="InterPro" id="IPR002645">
    <property type="entry name" value="STAS_dom"/>
</dbReference>
<dbReference type="Proteomes" id="UP000308901">
    <property type="component" value="Unassembled WGS sequence"/>
</dbReference>
<dbReference type="PROSITE" id="PS51257">
    <property type="entry name" value="PROKAR_LIPOPROTEIN"/>
    <property type="match status" value="1"/>
</dbReference>
<feature type="transmembrane region" description="Helical" evidence="5">
    <location>
        <begin position="41"/>
        <end position="60"/>
    </location>
</feature>
<dbReference type="InterPro" id="IPR036513">
    <property type="entry name" value="STAS_dom_sf"/>
</dbReference>
<dbReference type="GO" id="GO:0016020">
    <property type="term" value="C:membrane"/>
    <property type="evidence" value="ECO:0007669"/>
    <property type="project" value="UniProtKB-SubCell"/>
</dbReference>
<keyword evidence="2 5" id="KW-0812">Transmembrane</keyword>
<dbReference type="PROSITE" id="PS50801">
    <property type="entry name" value="STAS"/>
    <property type="match status" value="1"/>
</dbReference>
<dbReference type="EMBL" id="VANU01000008">
    <property type="protein sequence ID" value="TLP35501.1"/>
    <property type="molecule type" value="Genomic_DNA"/>
</dbReference>
<accession>A0A5R8XXD8</accession>
<feature type="transmembrane region" description="Helical" evidence="5">
    <location>
        <begin position="12"/>
        <end position="35"/>
    </location>
</feature>
<dbReference type="InterPro" id="IPR000595">
    <property type="entry name" value="cNMP-bd_dom"/>
</dbReference>
<dbReference type="InterPro" id="IPR018490">
    <property type="entry name" value="cNMP-bd_dom_sf"/>
</dbReference>
<reference evidence="8 9" key="1">
    <citation type="submission" date="2019-05" db="EMBL/GenBank/DDBJ databases">
        <title>Arcobacter sp. nov., isolated from sea sediment.</title>
        <authorList>
            <person name="Kim W."/>
        </authorList>
    </citation>
    <scope>NUCLEOTIDE SEQUENCE [LARGE SCALE GENOMIC DNA]</scope>
    <source>
        <strain evidence="8 9">CAU 1517</strain>
    </source>
</reference>
<feature type="transmembrane region" description="Helical" evidence="5">
    <location>
        <begin position="401"/>
        <end position="434"/>
    </location>
</feature>
<evidence type="ECO:0000256" key="3">
    <source>
        <dbReference type="ARBA" id="ARBA00022989"/>
    </source>
</evidence>
<proteinExistence type="predicted"/>
<dbReference type="CDD" id="cd00038">
    <property type="entry name" value="CAP_ED"/>
    <property type="match status" value="1"/>
</dbReference>
<dbReference type="SUPFAM" id="SSF51206">
    <property type="entry name" value="cAMP-binding domain-like"/>
    <property type="match status" value="1"/>
</dbReference>
<dbReference type="Pfam" id="PF01740">
    <property type="entry name" value="STAS"/>
    <property type="match status" value="1"/>
</dbReference>
<dbReference type="SUPFAM" id="SSF52091">
    <property type="entry name" value="SpoIIaa-like"/>
    <property type="match status" value="1"/>
</dbReference>
<comment type="subcellular location">
    <subcellularLocation>
        <location evidence="1">Membrane</location>
        <topology evidence="1">Multi-pass membrane protein</topology>
    </subcellularLocation>
</comment>
<dbReference type="RefSeq" id="WP_138153750.1">
    <property type="nucleotide sequence ID" value="NZ_VANU01000008.1"/>
</dbReference>
<comment type="caution">
    <text evidence="8">The sequence shown here is derived from an EMBL/GenBank/DDBJ whole genome shotgun (WGS) entry which is preliminary data.</text>
</comment>
<dbReference type="InterPro" id="IPR014710">
    <property type="entry name" value="RmlC-like_jellyroll"/>
</dbReference>
<dbReference type="OrthoDB" id="9771198at2"/>
<evidence type="ECO:0000256" key="4">
    <source>
        <dbReference type="ARBA" id="ARBA00023136"/>
    </source>
</evidence>
<evidence type="ECO:0000313" key="9">
    <source>
        <dbReference type="Proteomes" id="UP000308901"/>
    </source>
</evidence>
<organism evidence="8 9">
    <name type="scientific">Arcobacter arenosus</name>
    <dbReference type="NCBI Taxonomy" id="2576037"/>
    <lineage>
        <taxon>Bacteria</taxon>
        <taxon>Pseudomonadati</taxon>
        <taxon>Campylobacterota</taxon>
        <taxon>Epsilonproteobacteria</taxon>
        <taxon>Campylobacterales</taxon>
        <taxon>Arcobacteraceae</taxon>
        <taxon>Arcobacter</taxon>
    </lineage>
</organism>
<feature type="transmembrane region" description="Helical" evidence="5">
    <location>
        <begin position="197"/>
        <end position="218"/>
    </location>
</feature>
<evidence type="ECO:0000259" key="7">
    <source>
        <dbReference type="PROSITE" id="PS50801"/>
    </source>
</evidence>
<dbReference type="SMART" id="SM00100">
    <property type="entry name" value="cNMP"/>
    <property type="match status" value="1"/>
</dbReference>
<dbReference type="PANTHER" id="PTHR43310">
    <property type="entry name" value="SULFATE TRANSPORTER YBAR-RELATED"/>
    <property type="match status" value="1"/>
</dbReference>
<dbReference type="Pfam" id="PF00027">
    <property type="entry name" value="cNMP_binding"/>
    <property type="match status" value="1"/>
</dbReference>
<feature type="transmembrane region" description="Helical" evidence="5">
    <location>
        <begin position="355"/>
        <end position="380"/>
    </location>
</feature>
<evidence type="ECO:0000256" key="1">
    <source>
        <dbReference type="ARBA" id="ARBA00004141"/>
    </source>
</evidence>
<feature type="transmembrane region" description="Helical" evidence="5">
    <location>
        <begin position="257"/>
        <end position="279"/>
    </location>
</feature>
<protein>
    <submittedName>
        <fullName evidence="8">Cyclic nucleotide-binding domain-containing protein</fullName>
    </submittedName>
</protein>
<name>A0A5R8XXD8_9BACT</name>
<feature type="transmembrane region" description="Helical" evidence="5">
    <location>
        <begin position="67"/>
        <end position="84"/>
    </location>
</feature>
<evidence type="ECO:0000259" key="6">
    <source>
        <dbReference type="PROSITE" id="PS50042"/>
    </source>
</evidence>
<gene>
    <name evidence="8" type="ORF">FDK22_14715</name>
</gene>
<dbReference type="InterPro" id="IPR011547">
    <property type="entry name" value="SLC26A/SulP_dom"/>
</dbReference>
<feature type="transmembrane region" description="Helical" evidence="5">
    <location>
        <begin position="167"/>
        <end position="185"/>
    </location>
</feature>
<dbReference type="AlphaFoldDB" id="A0A5R8XXD8"/>
<dbReference type="Gene3D" id="2.60.120.10">
    <property type="entry name" value="Jelly Rolls"/>
    <property type="match status" value="1"/>
</dbReference>
<evidence type="ECO:0000256" key="5">
    <source>
        <dbReference type="SAM" id="Phobius"/>
    </source>
</evidence>
<evidence type="ECO:0000256" key="2">
    <source>
        <dbReference type="ARBA" id="ARBA00022692"/>
    </source>
</evidence>
<sequence length="746" mass="84493">MSIHHYKSDIIGGIISALVSLPLALACGLLLFSGFPELQQFGINAAFYTAIIGTLVTLFISNHSLQIGGPLVVTALILSDFLISVSSKIQVLNPDILTLIFSLMFVCVIVTGLIQLIFAYFKIGNLIKFLPSSVTKGISTTIGIIIIVKQLPIVFNVESKNISETALLIFITVIMLSLLLLKNFNSIKELVNKRLPFNIFVYLPIIVPILGGIIFFLFSSNSNLMLGNVKVELPNLNYNYESFLQSLTLIKAFLPEIFLTSFAIALMSSLSSLLSVNLLNNKPEIKSSKNNTSYELYGQGLGNILSGLFGGMPSAGTEARSLVNFEAGGRTRLSVVVNVITIFLFIFIFNDYLTYIPVIILSTMLIFTGIVMSMPTFFMVKKLYKNCSNNTKKQNCIKDVFYSFMIILVMLITAFISDITIAIVFGFAFASLLFIYETMKNSNFNILNRTMIQSKRERTTKAREFLQKNGKEISIIELDGSIFFGTADILRKTINSIDSKYIILDFKKVTEIDITGADIIKQVIDENKIDSKKSFIFSHIRFGDDTYEALCSADIIMPEVENWYEYTDLALEFAENRLLKENDIVESKYNQIIDLDSMSVARNLNKDEQKILLGYLDEKKFSKDEYLYKENDESDCIYFLRNGSVTVWDEHEEYFYENSTTSKTRRVTYSAGVVVGQMAFFEEKKQSVEAVADCDISTYVLTRVKFDKLLKEYPLVAQDLLLEFCKHLSRRLREITYEVQVLERWQ</sequence>
<feature type="domain" description="STAS" evidence="7">
    <location>
        <begin position="473"/>
        <end position="526"/>
    </location>
</feature>